<evidence type="ECO:0000313" key="1">
    <source>
        <dbReference type="EMBL" id="PZO88069.1"/>
    </source>
</evidence>
<reference evidence="1 2" key="1">
    <citation type="submission" date="2017-08" db="EMBL/GenBank/DDBJ databases">
        <title>Infants hospitalized years apart are colonized by the same room-sourced microbial strains.</title>
        <authorList>
            <person name="Brooks B."/>
            <person name="Olm M.R."/>
            <person name="Firek B.A."/>
            <person name="Baker R."/>
            <person name="Thomas B.C."/>
            <person name="Morowitz M.J."/>
            <person name="Banfield J.F."/>
        </authorList>
    </citation>
    <scope>NUCLEOTIDE SEQUENCE [LARGE SCALE GENOMIC DNA]</scope>
    <source>
        <strain evidence="1">S2_018_000_R2_101</strain>
    </source>
</reference>
<dbReference type="Proteomes" id="UP000249066">
    <property type="component" value="Unassembled WGS sequence"/>
</dbReference>
<protein>
    <submittedName>
        <fullName evidence="1">Uncharacterized protein</fullName>
    </submittedName>
</protein>
<name>A0A2W5A6J3_9SPHN</name>
<proteinExistence type="predicted"/>
<comment type="caution">
    <text evidence="1">The sequence shown here is derived from an EMBL/GenBank/DDBJ whole genome shotgun (WGS) entry which is preliminary data.</text>
</comment>
<dbReference type="AlphaFoldDB" id="A0A2W5A6J3"/>
<accession>A0A2W5A6J3</accession>
<dbReference type="PROSITE" id="PS51257">
    <property type="entry name" value="PROKAR_LIPOPROTEIN"/>
    <property type="match status" value="1"/>
</dbReference>
<sequence>MSSRKIALSASILTLALAGCSQRGELSGEGGIGVNVVRSSCPAVGVPDYTGDITYFNPPQSREAAAIDMVATLTNVRTSCNDQDKGNPDVVSTSTFDVQARRATTQGARDVILPYFTAVLRGGGVVVSKRIGTVTLHFADGQATATASGTGSAVITRAAATLAPDIRQRILRKRKPTDQDASLDPLAEPAVRDAVQRATFEVLIGFQLNPDQLRYNATR</sequence>
<dbReference type="EMBL" id="QFNN01000103">
    <property type="protein sequence ID" value="PZO88069.1"/>
    <property type="molecule type" value="Genomic_DNA"/>
</dbReference>
<gene>
    <name evidence="1" type="ORF">DI623_13440</name>
</gene>
<organism evidence="1 2">
    <name type="scientific">Sphingomonas sanxanigenens</name>
    <dbReference type="NCBI Taxonomy" id="397260"/>
    <lineage>
        <taxon>Bacteria</taxon>
        <taxon>Pseudomonadati</taxon>
        <taxon>Pseudomonadota</taxon>
        <taxon>Alphaproteobacteria</taxon>
        <taxon>Sphingomonadales</taxon>
        <taxon>Sphingomonadaceae</taxon>
        <taxon>Sphingomonas</taxon>
    </lineage>
</organism>
<evidence type="ECO:0000313" key="2">
    <source>
        <dbReference type="Proteomes" id="UP000249066"/>
    </source>
</evidence>